<evidence type="ECO:0000313" key="3">
    <source>
        <dbReference type="Proteomes" id="UP000886520"/>
    </source>
</evidence>
<name>A0A9D4Z9W8_ADICA</name>
<keyword evidence="3" id="KW-1185">Reference proteome</keyword>
<dbReference type="Proteomes" id="UP000886520">
    <property type="component" value="Chromosome 18"/>
</dbReference>
<reference evidence="2" key="1">
    <citation type="submission" date="2021-01" db="EMBL/GenBank/DDBJ databases">
        <title>Adiantum capillus-veneris genome.</title>
        <authorList>
            <person name="Fang Y."/>
            <person name="Liao Q."/>
        </authorList>
    </citation>
    <scope>NUCLEOTIDE SEQUENCE</scope>
    <source>
        <strain evidence="2">H3</strain>
        <tissue evidence="2">Leaf</tissue>
    </source>
</reference>
<gene>
    <name evidence="2" type="ORF">GOP47_0018724</name>
</gene>
<evidence type="ECO:0000256" key="1">
    <source>
        <dbReference type="SAM" id="MobiDB-lite"/>
    </source>
</evidence>
<dbReference type="EMBL" id="JABFUD020000018">
    <property type="protein sequence ID" value="KAI5066100.1"/>
    <property type="molecule type" value="Genomic_DNA"/>
</dbReference>
<accession>A0A9D4Z9W8</accession>
<organism evidence="2 3">
    <name type="scientific">Adiantum capillus-veneris</name>
    <name type="common">Maidenhair fern</name>
    <dbReference type="NCBI Taxonomy" id="13818"/>
    <lineage>
        <taxon>Eukaryota</taxon>
        <taxon>Viridiplantae</taxon>
        <taxon>Streptophyta</taxon>
        <taxon>Embryophyta</taxon>
        <taxon>Tracheophyta</taxon>
        <taxon>Polypodiopsida</taxon>
        <taxon>Polypodiidae</taxon>
        <taxon>Polypodiales</taxon>
        <taxon>Pteridineae</taxon>
        <taxon>Pteridaceae</taxon>
        <taxon>Vittarioideae</taxon>
        <taxon>Adiantum</taxon>
    </lineage>
</organism>
<sequence length="79" mass="9110">MGLLLLRDRGHDHLLAQGFFPQHAIAKLTGNTSQRKIHREHAYAEDFLCFYTDAGDHTRKSKRVGRHTSLFRQGHQRAS</sequence>
<proteinExistence type="predicted"/>
<feature type="region of interest" description="Disordered" evidence="1">
    <location>
        <begin position="59"/>
        <end position="79"/>
    </location>
</feature>
<protein>
    <submittedName>
        <fullName evidence="2">Uncharacterized protein</fullName>
    </submittedName>
</protein>
<comment type="caution">
    <text evidence="2">The sequence shown here is derived from an EMBL/GenBank/DDBJ whole genome shotgun (WGS) entry which is preliminary data.</text>
</comment>
<evidence type="ECO:0000313" key="2">
    <source>
        <dbReference type="EMBL" id="KAI5066100.1"/>
    </source>
</evidence>
<dbReference type="AlphaFoldDB" id="A0A9D4Z9W8"/>